<proteinExistence type="predicted"/>
<evidence type="ECO:0008006" key="2">
    <source>
        <dbReference type="Google" id="ProtNLM"/>
    </source>
</evidence>
<dbReference type="AlphaFoldDB" id="A0A7C5UX63"/>
<name>A0A7C5UX63_9CREN</name>
<gene>
    <name evidence="1" type="ORF">ENL47_01745</name>
</gene>
<sequence>MNNITIYVKRVDEKCQHGIYEYSSENGVWRFIKGDGDYFKPSSKGIYVIYFDNTKCSACRKYDGIWFPFVESYSQKKKDIHFMIVLCDWFARECKSTAAAESFRKYDVHASPTTIVLYADDDGSIKYQEKYEGIMYEFELKLVLDNFEERALKHMRGEKVAPPISKESSSKALEDIIMQILKALVQGKKE</sequence>
<dbReference type="SUPFAM" id="SSF52833">
    <property type="entry name" value="Thioredoxin-like"/>
    <property type="match status" value="1"/>
</dbReference>
<comment type="caution">
    <text evidence="1">The sequence shown here is derived from an EMBL/GenBank/DDBJ whole genome shotgun (WGS) entry which is preliminary data.</text>
</comment>
<protein>
    <recommendedName>
        <fullName evidence="2">Thioredoxin domain-containing protein</fullName>
    </recommendedName>
</protein>
<dbReference type="InterPro" id="IPR036249">
    <property type="entry name" value="Thioredoxin-like_sf"/>
</dbReference>
<organism evidence="1">
    <name type="scientific">Ignisphaera aggregans</name>
    <dbReference type="NCBI Taxonomy" id="334771"/>
    <lineage>
        <taxon>Archaea</taxon>
        <taxon>Thermoproteota</taxon>
        <taxon>Thermoprotei</taxon>
        <taxon>Desulfurococcales</taxon>
        <taxon>Desulfurococcaceae</taxon>
        <taxon>Ignisphaera</taxon>
    </lineage>
</organism>
<dbReference type="EMBL" id="DRUB01000031">
    <property type="protein sequence ID" value="HHR95561.1"/>
    <property type="molecule type" value="Genomic_DNA"/>
</dbReference>
<dbReference type="Gene3D" id="3.40.30.10">
    <property type="entry name" value="Glutaredoxin"/>
    <property type="match status" value="1"/>
</dbReference>
<reference evidence="1" key="1">
    <citation type="journal article" date="2020" name="mSystems">
        <title>Genome- and Community-Level Interaction Insights into Carbon Utilization and Element Cycling Functions of Hydrothermarchaeota in Hydrothermal Sediment.</title>
        <authorList>
            <person name="Zhou Z."/>
            <person name="Liu Y."/>
            <person name="Xu W."/>
            <person name="Pan J."/>
            <person name="Luo Z.H."/>
            <person name="Li M."/>
        </authorList>
    </citation>
    <scope>NUCLEOTIDE SEQUENCE [LARGE SCALE GENOMIC DNA]</scope>
    <source>
        <strain evidence="1">SpSt-1</strain>
    </source>
</reference>
<evidence type="ECO:0000313" key="1">
    <source>
        <dbReference type="EMBL" id="HHR95561.1"/>
    </source>
</evidence>
<accession>A0A7C5UX63</accession>